<dbReference type="Proteomes" id="UP000758603">
    <property type="component" value="Unassembled WGS sequence"/>
</dbReference>
<keyword evidence="2" id="KW-0723">Serine/threonine-protein kinase</keyword>
<evidence type="ECO:0000256" key="3">
    <source>
        <dbReference type="ARBA" id="ARBA00022679"/>
    </source>
</evidence>
<feature type="domain" description="Protein kinase" evidence="9">
    <location>
        <begin position="53"/>
        <end position="339"/>
    </location>
</feature>
<sequence length="341" mass="39029">MNQFHCCLWEATIKAVCSRSVCHYKRFLASFSASINRLVLVGCEYGDVYDSKYKVSGKLGFGTTSTMWLARNLREHVHVALKQGKPFTSRLTPCRHVRTPLDTFILKYPSRNHRSLVQKPMWDSWRALLYHNPSNRSTEPLLKADLKHILLTLDYLHTECKLVHTDIKADNILQEIVDESMIDVFTNEEMEAPSTRKIMDETPIYMTRRFQLPNIFGGVVLSDFASAATEWSYQFNIWNVGAMIWELWQGYSTRAHLADVIGLLGPPPVDVFQSGLRSREFFTERKAEVPIPQGTCLGQSKEYLEGENKNTFLAFVGSMLQWGPKDRQSTKQLLQDPGSIA</sequence>
<evidence type="ECO:0000256" key="5">
    <source>
        <dbReference type="ARBA" id="ARBA00022777"/>
    </source>
</evidence>
<dbReference type="AlphaFoldDB" id="A0A9P8UTR6"/>
<comment type="catalytic activity">
    <reaction evidence="8">
        <text>L-seryl-[protein] + ATP = O-phospho-L-seryl-[protein] + ADP + H(+)</text>
        <dbReference type="Rhea" id="RHEA:17989"/>
        <dbReference type="Rhea" id="RHEA-COMP:9863"/>
        <dbReference type="Rhea" id="RHEA-COMP:11604"/>
        <dbReference type="ChEBI" id="CHEBI:15378"/>
        <dbReference type="ChEBI" id="CHEBI:29999"/>
        <dbReference type="ChEBI" id="CHEBI:30616"/>
        <dbReference type="ChEBI" id="CHEBI:83421"/>
        <dbReference type="ChEBI" id="CHEBI:456216"/>
        <dbReference type="EC" id="2.7.11.1"/>
    </reaction>
</comment>
<dbReference type="InterPro" id="IPR011009">
    <property type="entry name" value="Kinase-like_dom_sf"/>
</dbReference>
<evidence type="ECO:0000256" key="7">
    <source>
        <dbReference type="ARBA" id="ARBA00047899"/>
    </source>
</evidence>
<organism evidence="10 11">
    <name type="scientific">Truncatella angustata</name>
    <dbReference type="NCBI Taxonomy" id="152316"/>
    <lineage>
        <taxon>Eukaryota</taxon>
        <taxon>Fungi</taxon>
        <taxon>Dikarya</taxon>
        <taxon>Ascomycota</taxon>
        <taxon>Pezizomycotina</taxon>
        <taxon>Sordariomycetes</taxon>
        <taxon>Xylariomycetidae</taxon>
        <taxon>Amphisphaeriales</taxon>
        <taxon>Sporocadaceae</taxon>
        <taxon>Truncatella</taxon>
    </lineage>
</organism>
<keyword evidence="6" id="KW-0067">ATP-binding</keyword>
<dbReference type="InterPro" id="IPR051334">
    <property type="entry name" value="SRPK"/>
</dbReference>
<name>A0A9P8UTR6_9PEZI</name>
<dbReference type="OrthoDB" id="5979581at2759"/>
<dbReference type="GO" id="GO:0005524">
    <property type="term" value="F:ATP binding"/>
    <property type="evidence" value="ECO:0007669"/>
    <property type="project" value="UniProtKB-KW"/>
</dbReference>
<dbReference type="GO" id="GO:0004674">
    <property type="term" value="F:protein serine/threonine kinase activity"/>
    <property type="evidence" value="ECO:0007669"/>
    <property type="project" value="UniProtKB-KW"/>
</dbReference>
<reference evidence="10" key="1">
    <citation type="journal article" date="2021" name="Nat. Commun.">
        <title>Genetic determinants of endophytism in the Arabidopsis root mycobiome.</title>
        <authorList>
            <person name="Mesny F."/>
            <person name="Miyauchi S."/>
            <person name="Thiergart T."/>
            <person name="Pickel B."/>
            <person name="Atanasova L."/>
            <person name="Karlsson M."/>
            <person name="Huettel B."/>
            <person name="Barry K.W."/>
            <person name="Haridas S."/>
            <person name="Chen C."/>
            <person name="Bauer D."/>
            <person name="Andreopoulos W."/>
            <person name="Pangilinan J."/>
            <person name="LaButti K."/>
            <person name="Riley R."/>
            <person name="Lipzen A."/>
            <person name="Clum A."/>
            <person name="Drula E."/>
            <person name="Henrissat B."/>
            <person name="Kohler A."/>
            <person name="Grigoriev I.V."/>
            <person name="Martin F.M."/>
            <person name="Hacquard S."/>
        </authorList>
    </citation>
    <scope>NUCLEOTIDE SEQUENCE</scope>
    <source>
        <strain evidence="10">MPI-SDFR-AT-0073</strain>
    </source>
</reference>
<evidence type="ECO:0000313" key="10">
    <source>
        <dbReference type="EMBL" id="KAH6658073.1"/>
    </source>
</evidence>
<dbReference type="Gene3D" id="3.30.200.20">
    <property type="entry name" value="Phosphorylase Kinase, domain 1"/>
    <property type="match status" value="1"/>
</dbReference>
<dbReference type="InterPro" id="IPR000719">
    <property type="entry name" value="Prot_kinase_dom"/>
</dbReference>
<dbReference type="EMBL" id="JAGPXC010000002">
    <property type="protein sequence ID" value="KAH6658073.1"/>
    <property type="molecule type" value="Genomic_DNA"/>
</dbReference>
<keyword evidence="11" id="KW-1185">Reference proteome</keyword>
<dbReference type="GO" id="GO:0000245">
    <property type="term" value="P:spliceosomal complex assembly"/>
    <property type="evidence" value="ECO:0007669"/>
    <property type="project" value="TreeGrafter"/>
</dbReference>
<protein>
    <recommendedName>
        <fullName evidence="1">non-specific serine/threonine protein kinase</fullName>
        <ecNumber evidence="1">2.7.11.1</ecNumber>
    </recommendedName>
</protein>
<dbReference type="SMART" id="SM00220">
    <property type="entry name" value="S_TKc"/>
    <property type="match status" value="1"/>
</dbReference>
<accession>A0A9P8UTR6</accession>
<keyword evidence="4" id="KW-0547">Nucleotide-binding</keyword>
<dbReference type="PANTHER" id="PTHR47634:SF9">
    <property type="entry name" value="PROTEIN KINASE DOMAIN-CONTAINING PROTEIN-RELATED"/>
    <property type="match status" value="1"/>
</dbReference>
<dbReference type="EC" id="2.7.11.1" evidence="1"/>
<evidence type="ECO:0000256" key="1">
    <source>
        <dbReference type="ARBA" id="ARBA00012513"/>
    </source>
</evidence>
<evidence type="ECO:0000259" key="9">
    <source>
        <dbReference type="PROSITE" id="PS50011"/>
    </source>
</evidence>
<evidence type="ECO:0000256" key="2">
    <source>
        <dbReference type="ARBA" id="ARBA00022527"/>
    </source>
</evidence>
<comment type="caution">
    <text evidence="10">The sequence shown here is derived from an EMBL/GenBank/DDBJ whole genome shotgun (WGS) entry which is preliminary data.</text>
</comment>
<dbReference type="PROSITE" id="PS50011">
    <property type="entry name" value="PROTEIN_KINASE_DOM"/>
    <property type="match status" value="1"/>
</dbReference>
<dbReference type="GO" id="GO:0005634">
    <property type="term" value="C:nucleus"/>
    <property type="evidence" value="ECO:0007669"/>
    <property type="project" value="TreeGrafter"/>
</dbReference>
<proteinExistence type="predicted"/>
<dbReference type="RefSeq" id="XP_045962307.1">
    <property type="nucleotide sequence ID" value="XM_046104686.1"/>
</dbReference>
<dbReference type="GO" id="GO:0050684">
    <property type="term" value="P:regulation of mRNA processing"/>
    <property type="evidence" value="ECO:0007669"/>
    <property type="project" value="TreeGrafter"/>
</dbReference>
<evidence type="ECO:0000256" key="8">
    <source>
        <dbReference type="ARBA" id="ARBA00048679"/>
    </source>
</evidence>
<dbReference type="GO" id="GO:0005737">
    <property type="term" value="C:cytoplasm"/>
    <property type="evidence" value="ECO:0007669"/>
    <property type="project" value="TreeGrafter"/>
</dbReference>
<comment type="catalytic activity">
    <reaction evidence="7">
        <text>L-threonyl-[protein] + ATP = O-phospho-L-threonyl-[protein] + ADP + H(+)</text>
        <dbReference type="Rhea" id="RHEA:46608"/>
        <dbReference type="Rhea" id="RHEA-COMP:11060"/>
        <dbReference type="Rhea" id="RHEA-COMP:11605"/>
        <dbReference type="ChEBI" id="CHEBI:15378"/>
        <dbReference type="ChEBI" id="CHEBI:30013"/>
        <dbReference type="ChEBI" id="CHEBI:30616"/>
        <dbReference type="ChEBI" id="CHEBI:61977"/>
        <dbReference type="ChEBI" id="CHEBI:456216"/>
        <dbReference type="EC" id="2.7.11.1"/>
    </reaction>
</comment>
<dbReference type="SUPFAM" id="SSF56112">
    <property type="entry name" value="Protein kinase-like (PK-like)"/>
    <property type="match status" value="1"/>
</dbReference>
<evidence type="ECO:0000313" key="11">
    <source>
        <dbReference type="Proteomes" id="UP000758603"/>
    </source>
</evidence>
<dbReference type="Pfam" id="PF00069">
    <property type="entry name" value="Pkinase"/>
    <property type="match status" value="1"/>
</dbReference>
<dbReference type="PANTHER" id="PTHR47634">
    <property type="entry name" value="PROTEIN KINASE DOMAIN-CONTAINING PROTEIN-RELATED"/>
    <property type="match status" value="1"/>
</dbReference>
<evidence type="ECO:0000256" key="4">
    <source>
        <dbReference type="ARBA" id="ARBA00022741"/>
    </source>
</evidence>
<dbReference type="GeneID" id="70133577"/>
<keyword evidence="3" id="KW-0808">Transferase</keyword>
<keyword evidence="5 10" id="KW-0418">Kinase</keyword>
<dbReference type="Gene3D" id="1.10.510.10">
    <property type="entry name" value="Transferase(Phosphotransferase) domain 1"/>
    <property type="match status" value="1"/>
</dbReference>
<evidence type="ECO:0000256" key="6">
    <source>
        <dbReference type="ARBA" id="ARBA00022840"/>
    </source>
</evidence>
<gene>
    <name evidence="10" type="ORF">BKA67DRAFT_591216</name>
</gene>